<dbReference type="EMBL" id="CP104311">
    <property type="protein sequence ID" value="WWF01516.1"/>
    <property type="molecule type" value="Genomic_DNA"/>
</dbReference>
<comment type="subcellular location">
    <subcellularLocation>
        <location evidence="2">Cell inner membrane</location>
        <topology evidence="2">Single-pass membrane protein</topology>
        <orientation evidence="2">Cytoplasmic side</orientation>
    </subcellularLocation>
</comment>
<proteinExistence type="inferred from homology"/>
<keyword evidence="2" id="KW-0408">Iron</keyword>
<feature type="domain" description="LapB rubredoxin metal binding" evidence="3">
    <location>
        <begin position="362"/>
        <end position="389"/>
    </location>
</feature>
<name>A0ABZ2F5C8_METCP</name>
<accession>A0ABZ2F5C8</accession>
<dbReference type="InterPro" id="IPR030865">
    <property type="entry name" value="LapB"/>
</dbReference>
<dbReference type="Pfam" id="PF18073">
    <property type="entry name" value="Zn_ribbon_LapB"/>
    <property type="match status" value="1"/>
</dbReference>
<feature type="binding site" evidence="2">
    <location>
        <position position="381"/>
    </location>
    <ligand>
        <name>Fe cation</name>
        <dbReference type="ChEBI" id="CHEBI:24875"/>
    </ligand>
</feature>
<keyword evidence="2" id="KW-0997">Cell inner membrane</keyword>
<keyword evidence="2" id="KW-0677">Repeat</keyword>
<feature type="binding site" evidence="2">
    <location>
        <position position="364"/>
    </location>
    <ligand>
        <name>Fe cation</name>
        <dbReference type="ChEBI" id="CHEBI:24875"/>
    </ligand>
</feature>
<evidence type="ECO:0000256" key="2">
    <source>
        <dbReference type="HAMAP-Rule" id="MF_00994"/>
    </source>
</evidence>
<feature type="binding site" evidence="2">
    <location>
        <position position="367"/>
    </location>
    <ligand>
        <name>Fe cation</name>
        <dbReference type="ChEBI" id="CHEBI:24875"/>
    </ligand>
</feature>
<evidence type="ECO:0000313" key="4">
    <source>
        <dbReference type="EMBL" id="WWF01516.1"/>
    </source>
</evidence>
<keyword evidence="5" id="KW-1185">Reference proteome</keyword>
<comment type="function">
    <text evidence="2">Modulates cellular lipopolysaccharide (LPS) levels by regulating LpxC, which is involved in lipid A biosynthesis. May act by modulating the proteolytic activity of FtsH towards LpxC. May also coordinate assembly of proteins involved in LPS synthesis at the plasma membrane.</text>
</comment>
<evidence type="ECO:0000256" key="1">
    <source>
        <dbReference type="ARBA" id="ARBA00022723"/>
    </source>
</evidence>
<gene>
    <name evidence="2 4" type="primary">lapB</name>
    <name evidence="4" type="ORF">N4J17_13735</name>
</gene>
<dbReference type="Gene3D" id="1.25.40.10">
    <property type="entry name" value="Tetratricopeptide repeat domain"/>
    <property type="match status" value="2"/>
</dbReference>
<dbReference type="Pfam" id="PF14559">
    <property type="entry name" value="TPR_19"/>
    <property type="match status" value="1"/>
</dbReference>
<keyword evidence="2" id="KW-0812">Transmembrane</keyword>
<dbReference type="RefSeq" id="WP_198321984.1">
    <property type="nucleotide sequence ID" value="NZ_CP104311.1"/>
</dbReference>
<dbReference type="NCBIfam" id="NF008757">
    <property type="entry name" value="PRK11788.1-5"/>
    <property type="match status" value="1"/>
</dbReference>
<dbReference type="SUPFAM" id="SSF48452">
    <property type="entry name" value="TPR-like"/>
    <property type="match status" value="1"/>
</dbReference>
<reference evidence="4 5" key="1">
    <citation type="submission" date="2022-09" db="EMBL/GenBank/DDBJ databases">
        <authorList>
            <person name="Giprobiosintez L."/>
        </authorList>
    </citation>
    <scope>NUCLEOTIDE SEQUENCE [LARGE SCALE GENOMIC DNA]</scope>
    <source>
        <strain evidence="5">VKPM-B-12549 (GBS-15)</strain>
    </source>
</reference>
<organism evidence="4 5">
    <name type="scientific">Methylococcus capsulatus</name>
    <dbReference type="NCBI Taxonomy" id="414"/>
    <lineage>
        <taxon>Bacteria</taxon>
        <taxon>Pseudomonadati</taxon>
        <taxon>Pseudomonadota</taxon>
        <taxon>Gammaproteobacteria</taxon>
        <taxon>Methylococcales</taxon>
        <taxon>Methylococcaceae</taxon>
        <taxon>Methylococcus</taxon>
    </lineage>
</organism>
<feature type="binding site" evidence="2">
    <location>
        <position position="378"/>
    </location>
    <ligand>
        <name>Fe cation</name>
        <dbReference type="ChEBI" id="CHEBI:24875"/>
    </ligand>
</feature>
<keyword evidence="2" id="KW-1133">Transmembrane helix</keyword>
<evidence type="ECO:0000259" key="3">
    <source>
        <dbReference type="Pfam" id="PF18073"/>
    </source>
</evidence>
<keyword evidence="1 2" id="KW-0479">Metal-binding</keyword>
<dbReference type="HAMAP" id="MF_00994">
    <property type="entry name" value="LPS_assembly_LapB"/>
    <property type="match status" value="1"/>
</dbReference>
<feature type="topological domain" description="Cytoplasmic" evidence="2">
    <location>
        <begin position="26"/>
        <end position="406"/>
    </location>
</feature>
<evidence type="ECO:0000313" key="5">
    <source>
        <dbReference type="Proteomes" id="UP001359308"/>
    </source>
</evidence>
<dbReference type="Proteomes" id="UP001359308">
    <property type="component" value="Chromosome"/>
</dbReference>
<dbReference type="InterPro" id="IPR041166">
    <property type="entry name" value="Rubredoxin_2"/>
</dbReference>
<keyword evidence="2" id="KW-1003">Cell membrane</keyword>
<sequence>MPDGFMLELLALLLPVAAASGWYAASRHHGRNRSDGLKDGLRRAYQPPTDTAIGAKADEAFQLLRQIADSSAKSLELQLALGSLLRRSGELSKAIELHERLHSQPQLSDEQLHAIRFELGMDYLSAGLLDRAENVFAGLTASASHGKASLQQMLAIYQSEKDWVRAAECARSLKKLGAGQRNATLAHLLCEQAESAIARGETVAAQTHLQQALAEDPRCVRATLLKSRLALQRQQWAEAGVLLRSVEFQNPAFLSEVIGQLRLCHANLRDMDGYLTYLDYVYQRYRTEAAAILLADELAQREGAQAAASYLTGLLSERSSLNLIRRTLHYAGSVTCLDSTCMSVLRRCLTALDSLAAQHPGYGCIQCGYECCELHWHCPTCRAWETIQPSGSDVGFTGKTPATYPS</sequence>
<keyword evidence="2" id="KW-0802">TPR repeat</keyword>
<comment type="similarity">
    <text evidence="2">Belongs to the LapB family.</text>
</comment>
<dbReference type="InterPro" id="IPR011990">
    <property type="entry name" value="TPR-like_helical_dom_sf"/>
</dbReference>
<protein>
    <recommendedName>
        <fullName evidence="2">Lipopolysaccharide assembly protein B</fullName>
    </recommendedName>
</protein>
<keyword evidence="2" id="KW-0472">Membrane</keyword>